<dbReference type="PANTHER" id="PTHR30006">
    <property type="entry name" value="THIAMINE-BINDING PERIPLASMIC PROTEIN-RELATED"/>
    <property type="match status" value="1"/>
</dbReference>
<evidence type="ECO:0000313" key="2">
    <source>
        <dbReference type="EMBL" id="MBL6458207.1"/>
    </source>
</evidence>
<name>A0ABS1V960_9PROT</name>
<dbReference type="RefSeq" id="WP_202827942.1">
    <property type="nucleotide sequence ID" value="NZ_JAEUXJ010000012.1"/>
</dbReference>
<dbReference type="Gene3D" id="3.40.190.10">
    <property type="entry name" value="Periplasmic binding protein-like II"/>
    <property type="match status" value="2"/>
</dbReference>
<gene>
    <name evidence="2" type="ORF">JMJ55_22990</name>
</gene>
<dbReference type="Pfam" id="PF13343">
    <property type="entry name" value="SBP_bac_6"/>
    <property type="match status" value="1"/>
</dbReference>
<dbReference type="Proteomes" id="UP000606490">
    <property type="component" value="Unassembled WGS sequence"/>
</dbReference>
<dbReference type="SUPFAM" id="SSF53850">
    <property type="entry name" value="Periplasmic binding protein-like II"/>
    <property type="match status" value="1"/>
</dbReference>
<keyword evidence="1" id="KW-0732">Signal</keyword>
<protein>
    <submittedName>
        <fullName evidence="2">Extracellular solute-binding protein</fullName>
    </submittedName>
</protein>
<organism evidence="2 3">
    <name type="scientific">Belnapia mucosa</name>
    <dbReference type="NCBI Taxonomy" id="2804532"/>
    <lineage>
        <taxon>Bacteria</taxon>
        <taxon>Pseudomonadati</taxon>
        <taxon>Pseudomonadota</taxon>
        <taxon>Alphaproteobacteria</taxon>
        <taxon>Acetobacterales</taxon>
        <taxon>Roseomonadaceae</taxon>
        <taxon>Belnapia</taxon>
    </lineage>
</organism>
<evidence type="ECO:0000256" key="1">
    <source>
        <dbReference type="ARBA" id="ARBA00022729"/>
    </source>
</evidence>
<sequence>MPQVTRRGVLGTGLGATLASFAIIRRGAAQDLPPHERELYEAAKREGEITWYSGQYSAEGSEAVGRGFMERYAGVRCNVVRSTSQVAFQRLSQDARARVAQCDVFSSTNTGHFTMLKREGRLLQFRPRNADGLLEAIRIADPDNYYQTSFLGLFLLGYNTQKVKDAEAPKSWTDVLDPKWRDQVAVGHPGFSGAIGVWAVQMRKMYGWDYFKRLERNRPQIGRSSQDPVTLLNAGERSIGICVPAGTMLLSMSRGNPLRLIYPTEGTLATISPSAIPSNAPHPNAAKLFMEYQTGPEMSQVIRRLFGEPLRPDVPAAEGSLPLDQVKLIAPSQDEQEKGVPEVRELWRDTFGI</sequence>
<dbReference type="PANTHER" id="PTHR30006:SF2">
    <property type="entry name" value="ABC TRANSPORTER SUBSTRATE-BINDING PROTEIN"/>
    <property type="match status" value="1"/>
</dbReference>
<keyword evidence="3" id="KW-1185">Reference proteome</keyword>
<accession>A0ABS1V960</accession>
<comment type="caution">
    <text evidence="2">The sequence shown here is derived from an EMBL/GenBank/DDBJ whole genome shotgun (WGS) entry which is preliminary data.</text>
</comment>
<evidence type="ECO:0000313" key="3">
    <source>
        <dbReference type="Proteomes" id="UP000606490"/>
    </source>
</evidence>
<dbReference type="EMBL" id="JAEUXJ010000012">
    <property type="protein sequence ID" value="MBL6458207.1"/>
    <property type="molecule type" value="Genomic_DNA"/>
</dbReference>
<reference evidence="2 3" key="1">
    <citation type="submission" date="2021-01" db="EMBL/GenBank/DDBJ databases">
        <title>Belnapia mucosa sp. nov. and Belnapia arida sp. nov., isolated from the Tabernas Desert (Almeria, Spain).</title>
        <authorList>
            <person name="Molina-Menor E."/>
            <person name="Vidal-Verdu A."/>
            <person name="Calonge A."/>
            <person name="Satari L."/>
            <person name="Pereto Magraner J."/>
            <person name="Porcar Miralles M."/>
        </authorList>
    </citation>
    <scope>NUCLEOTIDE SEQUENCE [LARGE SCALE GENOMIC DNA]</scope>
    <source>
        <strain evidence="2 3">T6</strain>
    </source>
</reference>
<proteinExistence type="predicted"/>